<evidence type="ECO:0000259" key="7">
    <source>
        <dbReference type="PROSITE" id="PS52004"/>
    </source>
</evidence>
<dbReference type="InterPro" id="IPR029058">
    <property type="entry name" value="AB_hydrolase_fold"/>
</dbReference>
<dbReference type="Pfam" id="PF00561">
    <property type="entry name" value="Abhydrolase_1"/>
    <property type="match status" value="1"/>
</dbReference>
<reference evidence="8 9" key="1">
    <citation type="submission" date="2017-08" db="EMBL/GenBank/DDBJ databases">
        <authorList>
            <person name="de Groot N.N."/>
        </authorList>
    </citation>
    <scope>NUCLEOTIDE SEQUENCE [LARGE SCALE GENOMIC DNA]</scope>
    <source>
        <strain evidence="8 9">PfR 37</strain>
    </source>
</reference>
<gene>
    <name evidence="8" type="ORF">CIB54_23560</name>
</gene>
<name>A0A2N1DXB0_PSEFL</name>
<dbReference type="SMART" id="SM00827">
    <property type="entry name" value="PKS_AT"/>
    <property type="match status" value="1"/>
</dbReference>
<dbReference type="EMBL" id="NVXX01000045">
    <property type="protein sequence ID" value="PKH15040.1"/>
    <property type="molecule type" value="Genomic_DNA"/>
</dbReference>
<evidence type="ECO:0000256" key="3">
    <source>
        <dbReference type="ARBA" id="ARBA00022553"/>
    </source>
</evidence>
<dbReference type="GO" id="GO:0006633">
    <property type="term" value="P:fatty acid biosynthetic process"/>
    <property type="evidence" value="ECO:0007669"/>
    <property type="project" value="UniProtKB-UniPathway"/>
</dbReference>
<dbReference type="PROSITE" id="PS52004">
    <property type="entry name" value="KS3_2"/>
    <property type="match status" value="1"/>
</dbReference>
<proteinExistence type="predicted"/>
<dbReference type="Gene3D" id="3.40.50.1820">
    <property type="entry name" value="alpha/beta hydrolase"/>
    <property type="match status" value="1"/>
</dbReference>
<evidence type="ECO:0000313" key="9">
    <source>
        <dbReference type="Proteomes" id="UP000233564"/>
    </source>
</evidence>
<dbReference type="GO" id="GO:0004312">
    <property type="term" value="F:fatty acid synthase activity"/>
    <property type="evidence" value="ECO:0007669"/>
    <property type="project" value="TreeGrafter"/>
</dbReference>
<evidence type="ECO:0000256" key="4">
    <source>
        <dbReference type="ARBA" id="ARBA00022679"/>
    </source>
</evidence>
<accession>A0A2N1DXB0</accession>
<dbReference type="InterPro" id="IPR001227">
    <property type="entry name" value="Ac_transferase_dom_sf"/>
</dbReference>
<dbReference type="InterPro" id="IPR000073">
    <property type="entry name" value="AB_hydrolase_1"/>
</dbReference>
<comment type="function">
    <text evidence="5">Involved in production of the polyketide antibiotic thailandamide.</text>
</comment>
<keyword evidence="2" id="KW-0596">Phosphopantetheine</keyword>
<evidence type="ECO:0000256" key="1">
    <source>
        <dbReference type="ARBA" id="ARBA00005194"/>
    </source>
</evidence>
<dbReference type="SUPFAM" id="SSF53474">
    <property type="entry name" value="alpha/beta-Hydrolases"/>
    <property type="match status" value="1"/>
</dbReference>
<dbReference type="InterPro" id="IPR020841">
    <property type="entry name" value="PKS_Beta-ketoAc_synthase_dom"/>
</dbReference>
<feature type="domain" description="Carrier" evidence="6">
    <location>
        <begin position="922"/>
        <end position="999"/>
    </location>
</feature>
<dbReference type="InterPro" id="IPR014043">
    <property type="entry name" value="Acyl_transferase_dom"/>
</dbReference>
<dbReference type="SMART" id="SM00823">
    <property type="entry name" value="PKS_PP"/>
    <property type="match status" value="1"/>
</dbReference>
<keyword evidence="3" id="KW-0597">Phosphoprotein</keyword>
<dbReference type="Pfam" id="PF02801">
    <property type="entry name" value="Ketoacyl-synt_C"/>
    <property type="match status" value="1"/>
</dbReference>
<dbReference type="SMART" id="SM00825">
    <property type="entry name" value="PKS_KS"/>
    <property type="match status" value="1"/>
</dbReference>
<dbReference type="SUPFAM" id="SSF47336">
    <property type="entry name" value="ACP-like"/>
    <property type="match status" value="1"/>
</dbReference>
<feature type="domain" description="Ketosynthase family 3 (KS3)" evidence="7">
    <location>
        <begin position="5"/>
        <end position="432"/>
    </location>
</feature>
<dbReference type="InterPro" id="IPR016039">
    <property type="entry name" value="Thiolase-like"/>
</dbReference>
<dbReference type="Gene3D" id="3.30.70.3290">
    <property type="match status" value="1"/>
</dbReference>
<protein>
    <submittedName>
        <fullName evidence="8">Uncharacterized protein</fullName>
    </submittedName>
</protein>
<dbReference type="InterPro" id="IPR050091">
    <property type="entry name" value="PKS_NRPS_Biosynth_Enz"/>
</dbReference>
<dbReference type="Pfam" id="PF00550">
    <property type="entry name" value="PP-binding"/>
    <property type="match status" value="1"/>
</dbReference>
<dbReference type="GO" id="GO:0004315">
    <property type="term" value="F:3-oxoacyl-[acyl-carrier-protein] synthase activity"/>
    <property type="evidence" value="ECO:0007669"/>
    <property type="project" value="InterPro"/>
</dbReference>
<dbReference type="Proteomes" id="UP000233564">
    <property type="component" value="Unassembled WGS sequence"/>
</dbReference>
<dbReference type="InterPro" id="IPR032821">
    <property type="entry name" value="PKS_assoc"/>
</dbReference>
<dbReference type="Gene3D" id="3.40.366.10">
    <property type="entry name" value="Malonyl-Coenzyme A Acyl Carrier Protein, domain 2"/>
    <property type="match status" value="1"/>
</dbReference>
<dbReference type="Pfam" id="PF16197">
    <property type="entry name" value="KAsynt_C_assoc"/>
    <property type="match status" value="1"/>
</dbReference>
<keyword evidence="4" id="KW-0808">Transferase</keyword>
<dbReference type="PANTHER" id="PTHR43775:SF37">
    <property type="entry name" value="SI:DKEY-61P9.11"/>
    <property type="match status" value="1"/>
</dbReference>
<dbReference type="InterPro" id="IPR016035">
    <property type="entry name" value="Acyl_Trfase/lysoPLipase"/>
</dbReference>
<dbReference type="InterPro" id="IPR000639">
    <property type="entry name" value="Epox_hydrolase-like"/>
</dbReference>
<organism evidence="8 9">
    <name type="scientific">Pseudomonas fluorescens</name>
    <dbReference type="NCBI Taxonomy" id="294"/>
    <lineage>
        <taxon>Bacteria</taxon>
        <taxon>Pseudomonadati</taxon>
        <taxon>Pseudomonadota</taxon>
        <taxon>Gammaproteobacteria</taxon>
        <taxon>Pseudomonadales</taxon>
        <taxon>Pseudomonadaceae</taxon>
        <taxon>Pseudomonas</taxon>
    </lineage>
</organism>
<dbReference type="CDD" id="cd00833">
    <property type="entry name" value="PKS"/>
    <property type="match status" value="1"/>
</dbReference>
<dbReference type="PRINTS" id="PR00412">
    <property type="entry name" value="EPOXHYDRLASE"/>
</dbReference>
<comment type="pathway">
    <text evidence="1">Lipid metabolism; fatty acid biosynthesis.</text>
</comment>
<dbReference type="InterPro" id="IPR014030">
    <property type="entry name" value="Ketoacyl_synth_N"/>
</dbReference>
<dbReference type="PROSITE" id="PS50075">
    <property type="entry name" value="CARRIER"/>
    <property type="match status" value="1"/>
</dbReference>
<dbReference type="SUPFAM" id="SSF55048">
    <property type="entry name" value="Probable ACP-binding domain of malonyl-CoA ACP transacylase"/>
    <property type="match status" value="1"/>
</dbReference>
<evidence type="ECO:0000256" key="5">
    <source>
        <dbReference type="ARBA" id="ARBA00054155"/>
    </source>
</evidence>
<dbReference type="InterPro" id="IPR020806">
    <property type="entry name" value="PKS_PP-bd"/>
</dbReference>
<dbReference type="FunFam" id="3.40.47.10:FF:000019">
    <property type="entry name" value="Polyketide synthase type I"/>
    <property type="match status" value="1"/>
</dbReference>
<comment type="caution">
    <text evidence="8">The sequence shown here is derived from an EMBL/GenBank/DDBJ whole genome shotgun (WGS) entry which is preliminary data.</text>
</comment>
<dbReference type="InterPro" id="IPR036736">
    <property type="entry name" value="ACP-like_sf"/>
</dbReference>
<dbReference type="SUPFAM" id="SSF52151">
    <property type="entry name" value="FabD/lysophospholipase-like"/>
    <property type="match status" value="1"/>
</dbReference>
<evidence type="ECO:0000259" key="6">
    <source>
        <dbReference type="PROSITE" id="PS50075"/>
    </source>
</evidence>
<sequence>MGPVMERIAIIGMSLRLPGANDAEQYWQNLCEGKDCITAVPADRWNNAYIPPLHHRDRRSSAATQWGGFLEGIDQFDAAFFNISAREAEKLDPQQRLLLEMSWHLIERTHYTAYSLRGSNTGVFIGASGWDFNKILNRDINLMEGYVGTGSTLSPLANRISYQFDFQGPSMVVDTACSSSLSAIHLACAHLNAGECDLAIAGGINVILAPETNLAFAAAGFMSPTGRCQTFSASADGYVRSEGAGLVMLKPYARALAEGDEILGIIRGSAINQDGMTNGLTAPSAKAQEQVIARALRQAAVQPQDVSYIETHGTGTPLGDPIEIKALSKVYGGGQASIVTPCLLGAVKANIGHCESGAGMAGLLKILLMFKHQLIPPQIHIGQLNPLIDEFLGHTRLKIVTALSAWQPDNKRIAGLSAFGFGGTNTHMVLEEPPAACAGERSWVEGAGVLKITAHSEYSIKAIARAYADYLKPTHRGAQTLTYTANRYRADLSIRKAIAFSNKADLCEKLRSFSNGADRPKAFGKRPKCVFLFTGQGSHYPGMGTMPYAAFEVFRQAIDECEAITMANHGLSIKTLVLESDTAVLRKTINCQPAIFCLEYALAKLWISLGVKPRYLIGHSLGEYAACCIAQVFSLADALRLVVSRARLMEQMTAPGAMLCVLASTRDVEALLERCCFEPEQAVVIAADNSQHQTVVSGPLPAVKRFQCLLDTLPMQWVELRVEKAFHSPSMLPASLAFEAVAASVTYGAPQVPIIANLTGLPADGGTFNADYFCQHMHQRVRFRESIENLLGKGTYIGLEVGPGAALNAVCQPFSRFAMCSSLAKETQTQLYRAVSWLYERGVPIEWAALCASAAPRPEPVMDIPVYAFERTSFRPVFSDAPVMLIPQNGPNTGIVFSQPFFTPTIAPGAAGLADSAPKVGEPQGRAAHDMTSIIALSLGLEAQTLDKTASFRMLGLTSFMAVELLLKIKSTFGLDLKPQDLFEHHSVARLEAFIQQSLTHPAAAYTAPLPELPAAHLSASRHQVRFMDRELLINGYRINVCQWGEDRQPAVLLIHGLLDQAYSWHDMALYLVAAGYRVIAPDLRGHGLSSHIEDGKGYQLVDYVSDITLLCDALALTQVHVVGHSLGSVLAALFANQNRQWVRTLFLLETFIPPTVDVLDMELQIAKELHHLRTTPSQPLIRSVAEAVQLIKMSYMTVSDSFARQLCERVLSGDDEHGYRWRWDARLRSRVGLRFHGLRKHYVDLLKGISAPAALYFGQKSNFSSAAEKTALQRSLADCQVINFDAGHNIQIECANELAQHILQTLGALERT</sequence>
<dbReference type="InterPro" id="IPR016036">
    <property type="entry name" value="Malonyl_transacylase_ACP-bd"/>
</dbReference>
<evidence type="ECO:0000313" key="8">
    <source>
        <dbReference type="EMBL" id="PKH15040.1"/>
    </source>
</evidence>
<dbReference type="InterPro" id="IPR009081">
    <property type="entry name" value="PP-bd_ACP"/>
</dbReference>
<dbReference type="InterPro" id="IPR014031">
    <property type="entry name" value="Ketoacyl_synth_C"/>
</dbReference>
<evidence type="ECO:0000256" key="2">
    <source>
        <dbReference type="ARBA" id="ARBA00022450"/>
    </source>
</evidence>
<dbReference type="PROSITE" id="PS00606">
    <property type="entry name" value="KS3_1"/>
    <property type="match status" value="1"/>
</dbReference>
<dbReference type="GO" id="GO:0031177">
    <property type="term" value="F:phosphopantetheine binding"/>
    <property type="evidence" value="ECO:0007669"/>
    <property type="project" value="InterPro"/>
</dbReference>
<dbReference type="PANTHER" id="PTHR43775">
    <property type="entry name" value="FATTY ACID SYNTHASE"/>
    <property type="match status" value="1"/>
</dbReference>
<dbReference type="Pfam" id="PF00109">
    <property type="entry name" value="ketoacyl-synt"/>
    <property type="match status" value="1"/>
</dbReference>
<dbReference type="Gene3D" id="3.40.47.10">
    <property type="match status" value="1"/>
</dbReference>
<dbReference type="UniPathway" id="UPA00094"/>
<dbReference type="Gene3D" id="1.10.1200.10">
    <property type="entry name" value="ACP-like"/>
    <property type="match status" value="1"/>
</dbReference>
<dbReference type="Pfam" id="PF00698">
    <property type="entry name" value="Acyl_transf_1"/>
    <property type="match status" value="1"/>
</dbReference>
<dbReference type="SUPFAM" id="SSF53901">
    <property type="entry name" value="Thiolase-like"/>
    <property type="match status" value="1"/>
</dbReference>
<dbReference type="SMART" id="SM01294">
    <property type="entry name" value="PKS_PP_betabranch"/>
    <property type="match status" value="1"/>
</dbReference>
<dbReference type="InterPro" id="IPR018201">
    <property type="entry name" value="Ketoacyl_synth_AS"/>
</dbReference>